<evidence type="ECO:0000313" key="2">
    <source>
        <dbReference type="WBParaSite" id="Pan_g3117.t1"/>
    </source>
</evidence>
<dbReference type="GO" id="GO:0005892">
    <property type="term" value="C:acetylcholine-gated channel complex"/>
    <property type="evidence" value="ECO:0007669"/>
    <property type="project" value="InterPro"/>
</dbReference>
<dbReference type="Proteomes" id="UP000492821">
    <property type="component" value="Unassembled WGS sequence"/>
</dbReference>
<name>A0A7E4VV35_PANRE</name>
<protein>
    <submittedName>
        <fullName evidence="2">TPM_phosphatase domain-containing protein</fullName>
    </submittedName>
</protein>
<accession>A0A7E4VV35</accession>
<dbReference type="PANTHER" id="PTHR33748:SF6">
    <property type="entry name" value="TPM_PHOSPHATASE DOMAIN-CONTAINING PROTEIN"/>
    <property type="match status" value="1"/>
</dbReference>
<evidence type="ECO:0000313" key="1">
    <source>
        <dbReference type="Proteomes" id="UP000492821"/>
    </source>
</evidence>
<dbReference type="Gene3D" id="3.10.310.50">
    <property type="match status" value="1"/>
</dbReference>
<dbReference type="Pfam" id="PF17175">
    <property type="entry name" value="MOLO1"/>
    <property type="match status" value="1"/>
</dbReference>
<reference evidence="2" key="2">
    <citation type="submission" date="2020-10" db="UniProtKB">
        <authorList>
            <consortium name="WormBaseParasite"/>
        </authorList>
    </citation>
    <scope>IDENTIFICATION</scope>
</reference>
<reference evidence="1" key="1">
    <citation type="journal article" date="2013" name="Genetics">
        <title>The draft genome and transcriptome of Panagrellus redivivus are shaped by the harsh demands of a free-living lifestyle.</title>
        <authorList>
            <person name="Srinivasan J."/>
            <person name="Dillman A.R."/>
            <person name="Macchietto M.G."/>
            <person name="Heikkinen L."/>
            <person name="Lakso M."/>
            <person name="Fracchia K.M."/>
            <person name="Antoshechkin I."/>
            <person name="Mortazavi A."/>
            <person name="Wong G."/>
            <person name="Sternberg P.W."/>
        </authorList>
    </citation>
    <scope>NUCLEOTIDE SEQUENCE [LARGE SCALE GENOMIC DNA]</scope>
    <source>
        <strain evidence="1">MT8872</strain>
    </source>
</reference>
<dbReference type="AlphaFoldDB" id="A0A7E4VV35"/>
<organism evidence="1 2">
    <name type="scientific">Panagrellus redivivus</name>
    <name type="common">Microworm</name>
    <dbReference type="NCBI Taxonomy" id="6233"/>
    <lineage>
        <taxon>Eukaryota</taxon>
        <taxon>Metazoa</taxon>
        <taxon>Ecdysozoa</taxon>
        <taxon>Nematoda</taxon>
        <taxon>Chromadorea</taxon>
        <taxon>Rhabditida</taxon>
        <taxon>Tylenchina</taxon>
        <taxon>Panagrolaimomorpha</taxon>
        <taxon>Panagrolaimoidea</taxon>
        <taxon>Panagrolaimidae</taxon>
        <taxon>Panagrellus</taxon>
    </lineage>
</organism>
<sequence>MFSIVSIAAEAIEFTADTYPNPKTVQGARECNMRAVSNVCDPDQVLSESSRYRFNQELQQMAKRTERVTGSFCDRQGFEPLLLIAHEGTQELADAINEKWNLDGHCKKSVIFFLSALDHSFYYSTEPDTGFDQTDFIAIKISQESFLAEGNYTFALTNIFKQIGGAQNIQVTSEDKETDYKNHHNATSAVERTSLSTIVNSLVALSVLVPLMMN</sequence>
<keyword evidence="1" id="KW-1185">Reference proteome</keyword>
<proteinExistence type="predicted"/>
<dbReference type="InterPro" id="IPR033438">
    <property type="entry name" value="MOLO1"/>
</dbReference>
<dbReference type="WBParaSite" id="Pan_g3117.t1">
    <property type="protein sequence ID" value="Pan_g3117.t1"/>
    <property type="gene ID" value="Pan_g3117"/>
</dbReference>
<dbReference type="PANTHER" id="PTHR33748">
    <property type="entry name" value="PROTEIN CBG04600"/>
    <property type="match status" value="1"/>
</dbReference>